<evidence type="ECO:0000256" key="1">
    <source>
        <dbReference type="SAM" id="Phobius"/>
    </source>
</evidence>
<dbReference type="Proteomes" id="UP000317646">
    <property type="component" value="Unassembled WGS sequence"/>
</dbReference>
<comment type="caution">
    <text evidence="2">The sequence shown here is derived from an EMBL/GenBank/DDBJ whole genome shotgun (WGS) entry which is preliminary data.</text>
</comment>
<sequence>MTKLPSLQRVAAQAGRVARRFPLTLLCAAVVCVAGCQAIAYSNLEGEQPVWVFPLLSAGALGVPLTLALALAAARYRWPAAGRWAALAGALALLAGWAVLAPALPGLVWGLRLAVLLLGLHLAVAAAPYLGELRRGADTPGFWRYNEALLRRLLTGGLYAGVLWAGGAVALVAVRELFGFYFSPDLFGYLFVGLATIFNTWFFLAGVPEDFAALEQDAPYPRGLKVFTQFVLLPLVALYVGILYAYLGRILLTWTLPQGWVAALILALILALAVAGILALLLIHPLRNSPENTWIRTFARWFYRALFPLLGLLAVAIGTRIRAYGLTEERYFVLLLAAWLLGMAAYFLWRRGQGIIWVPVTLAGLAFGSAAGPWGAFAVAERSQLAQLRALTSRYQLLQKGRLDGAARRVPSLPRPVRGRLSSLFDFFSRCDALARLQLQFAGPLHLPDSLRHRDAYEQQEWRQDRPFALSGFEHYEPYQLQNALNEGPENNSINFYVRDPAKYVALGQGRYWLKDVGSSAFSFDSATSRGDAGLVLPLPEGTFRLLTNFAGDSLQLQQRQQQQGPPGRWHTQLRLALRAPTDSLVRRYGRTNAAASIDLPAPVELRAGNAHMRLRLFITTLNREQDGGEVRYYYSAEGLLEITP</sequence>
<name>A0A502GXB3_9BACT</name>
<dbReference type="EMBL" id="RCYZ01000003">
    <property type="protein sequence ID" value="TPG66534.1"/>
    <property type="molecule type" value="Genomic_DNA"/>
</dbReference>
<accession>A0A502GXB3</accession>
<keyword evidence="1" id="KW-0472">Membrane</keyword>
<feature type="transmembrane region" description="Helical" evidence="1">
    <location>
        <begin position="84"/>
        <end position="103"/>
    </location>
</feature>
<feature type="transmembrane region" description="Helical" evidence="1">
    <location>
        <begin position="356"/>
        <end position="377"/>
    </location>
</feature>
<protein>
    <submittedName>
        <fullName evidence="2">DUF4153 domain-containing protein</fullName>
    </submittedName>
</protein>
<feature type="transmembrane region" description="Helical" evidence="1">
    <location>
        <begin position="21"/>
        <end position="44"/>
    </location>
</feature>
<evidence type="ECO:0000313" key="2">
    <source>
        <dbReference type="EMBL" id="TPG66534.1"/>
    </source>
</evidence>
<organism evidence="2 3">
    <name type="scientific">Hymenobacter nivis</name>
    <dbReference type="NCBI Taxonomy" id="1850093"/>
    <lineage>
        <taxon>Bacteria</taxon>
        <taxon>Pseudomonadati</taxon>
        <taxon>Bacteroidota</taxon>
        <taxon>Cytophagia</taxon>
        <taxon>Cytophagales</taxon>
        <taxon>Hymenobacteraceae</taxon>
        <taxon>Hymenobacter</taxon>
    </lineage>
</organism>
<feature type="transmembrane region" description="Helical" evidence="1">
    <location>
        <begin position="152"/>
        <end position="174"/>
    </location>
</feature>
<dbReference type="RefSeq" id="WP_140466165.1">
    <property type="nucleotide sequence ID" value="NZ_RCYZ01000003.1"/>
</dbReference>
<feature type="transmembrane region" description="Helical" evidence="1">
    <location>
        <begin position="301"/>
        <end position="319"/>
    </location>
</feature>
<keyword evidence="1" id="KW-0812">Transmembrane</keyword>
<dbReference type="OrthoDB" id="9809196at2"/>
<feature type="transmembrane region" description="Helical" evidence="1">
    <location>
        <begin position="109"/>
        <end position="131"/>
    </location>
</feature>
<feature type="transmembrane region" description="Helical" evidence="1">
    <location>
        <begin position="331"/>
        <end position="349"/>
    </location>
</feature>
<feature type="transmembrane region" description="Helical" evidence="1">
    <location>
        <begin position="226"/>
        <end position="247"/>
    </location>
</feature>
<keyword evidence="3" id="KW-1185">Reference proteome</keyword>
<proteinExistence type="predicted"/>
<dbReference type="Pfam" id="PF13687">
    <property type="entry name" value="DUF4153"/>
    <property type="match status" value="1"/>
</dbReference>
<gene>
    <name evidence="2" type="ORF">EAH73_09020</name>
</gene>
<keyword evidence="1" id="KW-1133">Transmembrane helix</keyword>
<dbReference type="InterPro" id="IPR025291">
    <property type="entry name" value="DUF4153"/>
</dbReference>
<feature type="transmembrane region" description="Helical" evidence="1">
    <location>
        <begin position="186"/>
        <end position="205"/>
    </location>
</feature>
<feature type="transmembrane region" description="Helical" evidence="1">
    <location>
        <begin position="50"/>
        <end position="72"/>
    </location>
</feature>
<dbReference type="AlphaFoldDB" id="A0A502GXB3"/>
<feature type="transmembrane region" description="Helical" evidence="1">
    <location>
        <begin position="259"/>
        <end position="281"/>
    </location>
</feature>
<reference evidence="2 3" key="1">
    <citation type="journal article" date="2019" name="Environ. Microbiol.">
        <title>Species interactions and distinct microbial communities in high Arctic permafrost affected cryosols are associated with the CH4 and CO2 gas fluxes.</title>
        <authorList>
            <person name="Altshuler I."/>
            <person name="Hamel J."/>
            <person name="Turney S."/>
            <person name="Magnuson E."/>
            <person name="Levesque R."/>
            <person name="Greer C."/>
            <person name="Whyte L.G."/>
        </authorList>
    </citation>
    <scope>NUCLEOTIDE SEQUENCE [LARGE SCALE GENOMIC DNA]</scope>
    <source>
        <strain evidence="2 3">S9.2P</strain>
    </source>
</reference>
<evidence type="ECO:0000313" key="3">
    <source>
        <dbReference type="Proteomes" id="UP000317646"/>
    </source>
</evidence>